<feature type="transmembrane region" description="Helical" evidence="2">
    <location>
        <begin position="73"/>
        <end position="92"/>
    </location>
</feature>
<evidence type="ECO:0000313" key="5">
    <source>
        <dbReference type="Proteomes" id="UP000186795"/>
    </source>
</evidence>
<reference evidence="5" key="1">
    <citation type="submission" date="2017-01" db="EMBL/GenBank/DDBJ databases">
        <authorList>
            <person name="Varghese N."/>
            <person name="Submissions S."/>
        </authorList>
    </citation>
    <scope>NUCLEOTIDE SEQUENCE [LARGE SCALE GENOMIC DNA]</scope>
    <source>
        <strain evidence="5">DSM 45196</strain>
    </source>
</reference>
<feature type="transmembrane region" description="Helical" evidence="2">
    <location>
        <begin position="12"/>
        <end position="35"/>
    </location>
</feature>
<feature type="domain" description="Cationic amino acid transporter C-terminal" evidence="3">
    <location>
        <begin position="71"/>
        <end position="121"/>
    </location>
</feature>
<evidence type="ECO:0000259" key="3">
    <source>
        <dbReference type="Pfam" id="PF13906"/>
    </source>
</evidence>
<feature type="transmembrane region" description="Helical" evidence="2">
    <location>
        <begin position="98"/>
        <end position="117"/>
    </location>
</feature>
<proteinExistence type="predicted"/>
<keyword evidence="2" id="KW-0472">Membrane</keyword>
<evidence type="ECO:0000256" key="2">
    <source>
        <dbReference type="SAM" id="Phobius"/>
    </source>
</evidence>
<dbReference type="PANTHER" id="PTHR43243:SF4">
    <property type="entry name" value="CATIONIC AMINO ACID TRANSPORTER 4"/>
    <property type="match status" value="1"/>
</dbReference>
<evidence type="ECO:0000256" key="1">
    <source>
        <dbReference type="ARBA" id="ARBA00022448"/>
    </source>
</evidence>
<keyword evidence="2" id="KW-0812">Transmembrane</keyword>
<protein>
    <submittedName>
        <fullName evidence="4">Basic amino acid/polyamine antiporter, APA family</fullName>
    </submittedName>
</protein>
<dbReference type="Gene3D" id="1.20.1740.10">
    <property type="entry name" value="Amino acid/polyamine transporter I"/>
    <property type="match status" value="1"/>
</dbReference>
<keyword evidence="2" id="KW-1133">Transmembrane helix</keyword>
<accession>A0A1N7M5S4</accession>
<dbReference type="Proteomes" id="UP000186795">
    <property type="component" value="Unassembled WGS sequence"/>
</dbReference>
<sequence length="127" mass="14378">MPKLFSRVHEKFRTPFASTWLIGLVAGLMGALVPLDELAELVNMGTLAAFILISVAVVVLRKTRPDLERKFRCSGVPYIPALAVLFCGYLMIQLPGQTWLRFLIWLVIGFVLYFAYARRNSNMNQSK</sequence>
<keyword evidence="5" id="KW-1185">Reference proteome</keyword>
<dbReference type="PANTHER" id="PTHR43243">
    <property type="entry name" value="INNER MEMBRANE TRANSPORTER YGJI-RELATED"/>
    <property type="match status" value="1"/>
</dbReference>
<dbReference type="EMBL" id="FTOD01000005">
    <property type="protein sequence ID" value="SIS81321.1"/>
    <property type="molecule type" value="Genomic_DNA"/>
</dbReference>
<dbReference type="InterPro" id="IPR029485">
    <property type="entry name" value="CAT_C"/>
</dbReference>
<dbReference type="GO" id="GO:0015171">
    <property type="term" value="F:amino acid transmembrane transporter activity"/>
    <property type="evidence" value="ECO:0007669"/>
    <property type="project" value="TreeGrafter"/>
</dbReference>
<evidence type="ECO:0000313" key="4">
    <source>
        <dbReference type="EMBL" id="SIS81321.1"/>
    </source>
</evidence>
<name>A0A1N7M5S4_9BACL</name>
<dbReference type="Pfam" id="PF13906">
    <property type="entry name" value="AA_permease_C"/>
    <property type="match status" value="1"/>
</dbReference>
<feature type="transmembrane region" description="Helical" evidence="2">
    <location>
        <begin position="41"/>
        <end position="61"/>
    </location>
</feature>
<dbReference type="AlphaFoldDB" id="A0A1N7M5S4"/>
<keyword evidence="1" id="KW-0813">Transport</keyword>
<gene>
    <name evidence="4" type="ORF">SAMN05421790_105214</name>
</gene>
<organism evidence="4 5">
    <name type="scientific">Kroppenstedtia eburnea</name>
    <dbReference type="NCBI Taxonomy" id="714067"/>
    <lineage>
        <taxon>Bacteria</taxon>
        <taxon>Bacillati</taxon>
        <taxon>Bacillota</taxon>
        <taxon>Bacilli</taxon>
        <taxon>Bacillales</taxon>
        <taxon>Thermoactinomycetaceae</taxon>
        <taxon>Kroppenstedtia</taxon>
    </lineage>
</organism>